<feature type="transmembrane region" description="Helical" evidence="3">
    <location>
        <begin position="145"/>
        <end position="164"/>
    </location>
</feature>
<accession>A0ABT8LLN4</accession>
<evidence type="ECO:0000313" key="4">
    <source>
        <dbReference type="EMBL" id="MDN5217233.1"/>
    </source>
</evidence>
<feature type="transmembrane region" description="Helical" evidence="3">
    <location>
        <begin position="206"/>
        <end position="226"/>
    </location>
</feature>
<sequence>MKDLQNYTTVLRDVGLDSTPERDESGLYHWSDGQLEILTQKEFNDLRINQGKIDRTNASLKALSEEILAFEAPTQALEQEGNGLLGGNEDEIRDQQAQLDQYKASLAQLDKDMLLRGHIPPNEAPPPEAPVAPPKKRNRVTGREILGFLLIWVIGEVFMTYVQWQSLRDGRGIEDLIVRSISLGVVLFLIHLVGRFFKRDRRPVHMVFLGFSFLMLFTMLLGPLLLNEAYPPIDGNADVAAQWSLQEEPATTPAETVSPYPFWVNFYRKNDMLPGIFVFLFFVIMQTFPKSKPKEIEPVLPQLEPESGKNQIEERRQYYQQQIKQIENQLKELKEIQANAIAPNTKQLHSILDELQAKQSEVMALKREKDHLLMENDHLLRKLEMHLKRYQTEYLNVLKNDQVKALVVQPVWPTMQDLKTYFNLS</sequence>
<dbReference type="RefSeq" id="WP_346762570.1">
    <property type="nucleotide sequence ID" value="NZ_JAUJEB010000014.1"/>
</dbReference>
<dbReference type="EMBL" id="JAUJEB010000014">
    <property type="protein sequence ID" value="MDN5217233.1"/>
    <property type="molecule type" value="Genomic_DNA"/>
</dbReference>
<proteinExistence type="predicted"/>
<evidence type="ECO:0000313" key="5">
    <source>
        <dbReference type="Proteomes" id="UP001172083"/>
    </source>
</evidence>
<keyword evidence="5" id="KW-1185">Reference proteome</keyword>
<reference evidence="4" key="1">
    <citation type="submission" date="2023-06" db="EMBL/GenBank/DDBJ databases">
        <title>Genomic of Agaribacillus aureum.</title>
        <authorList>
            <person name="Wang G."/>
        </authorList>
    </citation>
    <scope>NUCLEOTIDE SEQUENCE</scope>
    <source>
        <strain evidence="4">BMA12</strain>
    </source>
</reference>
<keyword evidence="3" id="KW-0812">Transmembrane</keyword>
<gene>
    <name evidence="4" type="ORF">QQ020_34490</name>
</gene>
<evidence type="ECO:0000256" key="3">
    <source>
        <dbReference type="SAM" id="Phobius"/>
    </source>
</evidence>
<evidence type="ECO:0000256" key="1">
    <source>
        <dbReference type="SAM" id="Coils"/>
    </source>
</evidence>
<dbReference type="Proteomes" id="UP001172083">
    <property type="component" value="Unassembled WGS sequence"/>
</dbReference>
<keyword evidence="1" id="KW-0175">Coiled coil</keyword>
<keyword evidence="3" id="KW-0472">Membrane</keyword>
<feature type="transmembrane region" description="Helical" evidence="3">
    <location>
        <begin position="272"/>
        <end position="288"/>
    </location>
</feature>
<comment type="caution">
    <text evidence="4">The sequence shown here is derived from an EMBL/GenBank/DDBJ whole genome shotgun (WGS) entry which is preliminary data.</text>
</comment>
<organism evidence="4 5">
    <name type="scientific">Agaribacillus aureus</name>
    <dbReference type="NCBI Taxonomy" id="3051825"/>
    <lineage>
        <taxon>Bacteria</taxon>
        <taxon>Pseudomonadati</taxon>
        <taxon>Bacteroidota</taxon>
        <taxon>Cytophagia</taxon>
        <taxon>Cytophagales</taxon>
        <taxon>Splendidivirgaceae</taxon>
        <taxon>Agaribacillus</taxon>
    </lineage>
</organism>
<name>A0ABT8LLN4_9BACT</name>
<feature type="compositionally biased region" description="Pro residues" evidence="2">
    <location>
        <begin position="122"/>
        <end position="133"/>
    </location>
</feature>
<keyword evidence="3" id="KW-1133">Transmembrane helix</keyword>
<feature type="region of interest" description="Disordered" evidence="2">
    <location>
        <begin position="117"/>
        <end position="136"/>
    </location>
</feature>
<feature type="coiled-coil region" evidence="1">
    <location>
        <begin position="309"/>
        <end position="400"/>
    </location>
</feature>
<evidence type="ECO:0000256" key="2">
    <source>
        <dbReference type="SAM" id="MobiDB-lite"/>
    </source>
</evidence>
<protein>
    <submittedName>
        <fullName evidence="4">Uncharacterized protein</fullName>
    </submittedName>
</protein>
<feature type="transmembrane region" description="Helical" evidence="3">
    <location>
        <begin position="176"/>
        <end position="194"/>
    </location>
</feature>